<dbReference type="PROSITE" id="PS00855">
    <property type="entry name" value="SPASE_II"/>
    <property type="match status" value="1"/>
</dbReference>
<dbReference type="Proteomes" id="UP000298781">
    <property type="component" value="Chromosome"/>
</dbReference>
<dbReference type="GO" id="GO:0004190">
    <property type="term" value="F:aspartic-type endopeptidase activity"/>
    <property type="evidence" value="ECO:0007669"/>
    <property type="project" value="UniProtKB-UniRule"/>
</dbReference>
<dbReference type="AlphaFoldDB" id="A0A4D7B3D4"/>
<feature type="transmembrane region" description="Helical" evidence="9">
    <location>
        <begin position="36"/>
        <end position="58"/>
    </location>
</feature>
<dbReference type="EC" id="3.4.23.36" evidence="9"/>
<comment type="similarity">
    <text evidence="1 9 11">Belongs to the peptidase A8 family.</text>
</comment>
<feature type="active site" evidence="9">
    <location>
        <position position="173"/>
    </location>
</feature>
<keyword evidence="2 9" id="KW-1003">Cell membrane</keyword>
<dbReference type="Pfam" id="PF01252">
    <property type="entry name" value="Peptidase_A8"/>
    <property type="match status" value="1"/>
</dbReference>
<evidence type="ECO:0000256" key="11">
    <source>
        <dbReference type="RuleBase" id="RU004181"/>
    </source>
</evidence>
<feature type="transmembrane region" description="Helical" evidence="9">
    <location>
        <begin position="97"/>
        <end position="117"/>
    </location>
</feature>
<keyword evidence="3 9" id="KW-0645">Protease</keyword>
<comment type="catalytic activity">
    <reaction evidence="9 10">
        <text>Release of signal peptides from bacterial membrane prolipoproteins. Hydrolyzes -Xaa-Yaa-Zaa-|-(S,diacylglyceryl)Cys-, in which Xaa is hydrophobic (preferably Leu), and Yaa (Ala or Ser) and Zaa (Gly or Ala) have small, neutral side chains.</text>
        <dbReference type="EC" id="3.4.23.36"/>
    </reaction>
</comment>
<comment type="subcellular location">
    <subcellularLocation>
        <location evidence="9">Cell membrane</location>
        <topology evidence="9">Multi-pass membrane protein</topology>
    </subcellularLocation>
</comment>
<accession>A0A4D7B3D4</accession>
<keyword evidence="4 9" id="KW-0812">Transmembrane</keyword>
<organism evidence="12 13">
    <name type="scientific">Phreatobacter stygius</name>
    <dbReference type="NCBI Taxonomy" id="1940610"/>
    <lineage>
        <taxon>Bacteria</taxon>
        <taxon>Pseudomonadati</taxon>
        <taxon>Pseudomonadota</taxon>
        <taxon>Alphaproteobacteria</taxon>
        <taxon>Hyphomicrobiales</taxon>
        <taxon>Phreatobacteraceae</taxon>
        <taxon>Phreatobacter</taxon>
    </lineage>
</organism>
<dbReference type="UniPathway" id="UPA00665"/>
<keyword evidence="5 9" id="KW-0064">Aspartyl protease</keyword>
<evidence type="ECO:0000313" key="13">
    <source>
        <dbReference type="Proteomes" id="UP000298781"/>
    </source>
</evidence>
<evidence type="ECO:0000256" key="2">
    <source>
        <dbReference type="ARBA" id="ARBA00022475"/>
    </source>
</evidence>
<feature type="transmembrane region" description="Helical" evidence="9">
    <location>
        <begin position="124"/>
        <end position="146"/>
    </location>
</feature>
<dbReference type="GO" id="GO:0006508">
    <property type="term" value="P:proteolysis"/>
    <property type="evidence" value="ECO:0007669"/>
    <property type="project" value="UniProtKB-KW"/>
</dbReference>
<evidence type="ECO:0000256" key="7">
    <source>
        <dbReference type="ARBA" id="ARBA00022989"/>
    </source>
</evidence>
<dbReference type="OrthoDB" id="9810259at2"/>
<dbReference type="EMBL" id="CP039690">
    <property type="protein sequence ID" value="QCI65068.1"/>
    <property type="molecule type" value="Genomic_DNA"/>
</dbReference>
<protein>
    <recommendedName>
        <fullName evidence="9">Lipoprotein signal peptidase</fullName>
        <ecNumber evidence="9">3.4.23.36</ecNumber>
    </recommendedName>
    <alternativeName>
        <fullName evidence="9">Prolipoprotein signal peptidase</fullName>
    </alternativeName>
    <alternativeName>
        <fullName evidence="9">Signal peptidase II</fullName>
        <shortName evidence="9">SPase II</shortName>
    </alternativeName>
</protein>
<name>A0A4D7B3D4_9HYPH</name>
<dbReference type="GO" id="GO:0005886">
    <property type="term" value="C:plasma membrane"/>
    <property type="evidence" value="ECO:0007669"/>
    <property type="project" value="UniProtKB-SubCell"/>
</dbReference>
<keyword evidence="13" id="KW-1185">Reference proteome</keyword>
<evidence type="ECO:0000256" key="9">
    <source>
        <dbReference type="HAMAP-Rule" id="MF_00161"/>
    </source>
</evidence>
<evidence type="ECO:0000256" key="4">
    <source>
        <dbReference type="ARBA" id="ARBA00022692"/>
    </source>
</evidence>
<keyword evidence="7 9" id="KW-1133">Transmembrane helix</keyword>
<feature type="transmembrane region" description="Helical" evidence="9">
    <location>
        <begin position="166"/>
        <end position="185"/>
    </location>
</feature>
<gene>
    <name evidence="9" type="primary">lspA</name>
    <name evidence="12" type="ORF">E8M01_13075</name>
</gene>
<dbReference type="KEGG" id="pstg:E8M01_13075"/>
<dbReference type="InterPro" id="IPR001872">
    <property type="entry name" value="Peptidase_A8"/>
</dbReference>
<comment type="function">
    <text evidence="9 10">This protein specifically catalyzes the removal of signal peptides from prolipoproteins.</text>
</comment>
<keyword evidence="6 9" id="KW-0378">Hydrolase</keyword>
<evidence type="ECO:0000256" key="3">
    <source>
        <dbReference type="ARBA" id="ARBA00022670"/>
    </source>
</evidence>
<evidence type="ECO:0000256" key="10">
    <source>
        <dbReference type="RuleBase" id="RU000594"/>
    </source>
</evidence>
<evidence type="ECO:0000313" key="12">
    <source>
        <dbReference type="EMBL" id="QCI65068.1"/>
    </source>
</evidence>
<evidence type="ECO:0000256" key="8">
    <source>
        <dbReference type="ARBA" id="ARBA00023136"/>
    </source>
</evidence>
<dbReference type="PANTHER" id="PTHR33695:SF1">
    <property type="entry name" value="LIPOPROTEIN SIGNAL PEPTIDASE"/>
    <property type="match status" value="1"/>
</dbReference>
<evidence type="ECO:0000256" key="1">
    <source>
        <dbReference type="ARBA" id="ARBA00006139"/>
    </source>
</evidence>
<keyword evidence="8 9" id="KW-0472">Membrane</keyword>
<sequence>MKDRCRENRRGLDPGDLARQLRLISTGTVPVTASPYLRLGLMAVIATLAVDQAFKVFMLQVVDIEARQSITVAPVLDLVMAWNYGVSFGLFQQESQWGQWALIAFKAGAVAVIAWWLYRAESWLTALSLGLIAGGALGNGLDRLFYGAVADFFAFHITTATWQFRWYIFNLADVAIVAGVGLLLYESLIGGRPHASKSA</sequence>
<dbReference type="NCBIfam" id="TIGR00077">
    <property type="entry name" value="lspA"/>
    <property type="match status" value="1"/>
</dbReference>
<dbReference type="PANTHER" id="PTHR33695">
    <property type="entry name" value="LIPOPROTEIN SIGNAL PEPTIDASE"/>
    <property type="match status" value="1"/>
</dbReference>
<evidence type="ECO:0000256" key="5">
    <source>
        <dbReference type="ARBA" id="ARBA00022750"/>
    </source>
</evidence>
<dbReference type="HAMAP" id="MF_00161">
    <property type="entry name" value="LspA"/>
    <property type="match status" value="1"/>
</dbReference>
<dbReference type="PRINTS" id="PR00781">
    <property type="entry name" value="LIPOSIGPTASE"/>
</dbReference>
<feature type="active site" evidence="9">
    <location>
        <position position="151"/>
    </location>
</feature>
<proteinExistence type="inferred from homology"/>
<reference evidence="12 13" key="1">
    <citation type="submission" date="2019-04" db="EMBL/GenBank/DDBJ databases">
        <title>Phreatobacter aquaticus sp. nov.</title>
        <authorList>
            <person name="Choi A."/>
        </authorList>
    </citation>
    <scope>NUCLEOTIDE SEQUENCE [LARGE SCALE GENOMIC DNA]</scope>
    <source>
        <strain evidence="12 13">KCTC 52518</strain>
    </source>
</reference>
<comment type="pathway">
    <text evidence="9">Protein modification; lipoprotein biosynthesis (signal peptide cleavage).</text>
</comment>
<evidence type="ECO:0000256" key="6">
    <source>
        <dbReference type="ARBA" id="ARBA00022801"/>
    </source>
</evidence>